<evidence type="ECO:0000256" key="1">
    <source>
        <dbReference type="SAM" id="MobiDB-lite"/>
    </source>
</evidence>
<protein>
    <submittedName>
        <fullName evidence="4">EF-hand domain-containing protein</fullName>
    </submittedName>
</protein>
<evidence type="ECO:0000313" key="4">
    <source>
        <dbReference type="EMBL" id="CAL4764873.1"/>
    </source>
</evidence>
<dbReference type="EMBL" id="CAMXCT020000351">
    <property type="protein sequence ID" value="CAL1130936.1"/>
    <property type="molecule type" value="Genomic_DNA"/>
</dbReference>
<organism evidence="2">
    <name type="scientific">Cladocopium goreaui</name>
    <dbReference type="NCBI Taxonomy" id="2562237"/>
    <lineage>
        <taxon>Eukaryota</taxon>
        <taxon>Sar</taxon>
        <taxon>Alveolata</taxon>
        <taxon>Dinophyceae</taxon>
        <taxon>Suessiales</taxon>
        <taxon>Symbiodiniaceae</taxon>
        <taxon>Cladocopium</taxon>
    </lineage>
</organism>
<evidence type="ECO:0000313" key="3">
    <source>
        <dbReference type="EMBL" id="CAL1130936.1"/>
    </source>
</evidence>
<dbReference type="Proteomes" id="UP001152797">
    <property type="component" value="Unassembled WGS sequence"/>
</dbReference>
<accession>A0A9P1BT76</accession>
<dbReference type="EMBL" id="CAMXCT030000351">
    <property type="protein sequence ID" value="CAL4764873.1"/>
    <property type="molecule type" value="Genomic_DNA"/>
</dbReference>
<feature type="region of interest" description="Disordered" evidence="1">
    <location>
        <begin position="131"/>
        <end position="187"/>
    </location>
</feature>
<feature type="region of interest" description="Disordered" evidence="1">
    <location>
        <begin position="212"/>
        <end position="252"/>
    </location>
</feature>
<name>A0A9P1BT76_9DINO</name>
<feature type="compositionally biased region" description="Basic and acidic residues" evidence="1">
    <location>
        <begin position="131"/>
        <end position="147"/>
    </location>
</feature>
<reference evidence="2" key="1">
    <citation type="submission" date="2022-10" db="EMBL/GenBank/DDBJ databases">
        <authorList>
            <person name="Chen Y."/>
            <person name="Dougan E. K."/>
            <person name="Chan C."/>
            <person name="Rhodes N."/>
            <person name="Thang M."/>
        </authorList>
    </citation>
    <scope>NUCLEOTIDE SEQUENCE</scope>
</reference>
<sequence>MGQAAAFAPCVTRVKGDNGSQDPQQLAVSLAKVEKLLLDTETLQRECDAHFRRAGLDAHGTMRRVELRRLLWTFAHSLGSTELTWEAIEAFAVTGTLEANVPVVTKEEFFRCVTKTVHLVASELRRKLQEVENKLRPLPRRPPERAPEQSGPTPKTPGRHSSPWAAMAELSGSEEESPISSPRSLNGPEAVLQDAIFRPAPCGPCGPCAPPEEKHPGPVAHEANKRPVEADETEPEAESFFRPAPEPQAPHVKSNNDMIVLVLSSEGNFDPQRLALESGSLLLGPMEEANGDLSSFFGVSDNRTVFDLSFLEMLLRGSAIARSPAARMIPGVVWKTPESVARTVMLCFPEGSALCMWFQETEHCAACCKAILEEALASGAQPCCDGLDLPSKDPGA</sequence>
<keyword evidence="5" id="KW-1185">Reference proteome</keyword>
<reference evidence="3" key="2">
    <citation type="submission" date="2024-04" db="EMBL/GenBank/DDBJ databases">
        <authorList>
            <person name="Chen Y."/>
            <person name="Shah S."/>
            <person name="Dougan E. K."/>
            <person name="Thang M."/>
            <person name="Chan C."/>
        </authorList>
    </citation>
    <scope>NUCLEOTIDE SEQUENCE [LARGE SCALE GENOMIC DNA]</scope>
</reference>
<proteinExistence type="predicted"/>
<dbReference type="AlphaFoldDB" id="A0A9P1BT76"/>
<evidence type="ECO:0000313" key="2">
    <source>
        <dbReference type="EMBL" id="CAI3977561.1"/>
    </source>
</evidence>
<feature type="compositionally biased region" description="Basic and acidic residues" evidence="1">
    <location>
        <begin position="212"/>
        <end position="229"/>
    </location>
</feature>
<evidence type="ECO:0000313" key="5">
    <source>
        <dbReference type="Proteomes" id="UP001152797"/>
    </source>
</evidence>
<dbReference type="EMBL" id="CAMXCT010000351">
    <property type="protein sequence ID" value="CAI3977561.1"/>
    <property type="molecule type" value="Genomic_DNA"/>
</dbReference>
<gene>
    <name evidence="2" type="ORF">C1SCF055_LOCUS5694</name>
</gene>
<comment type="caution">
    <text evidence="2">The sequence shown here is derived from an EMBL/GenBank/DDBJ whole genome shotgun (WGS) entry which is preliminary data.</text>
</comment>
<dbReference type="OrthoDB" id="430350at2759"/>